<dbReference type="AlphaFoldDB" id="A0A1X7TT96"/>
<reference evidence="1" key="1">
    <citation type="submission" date="2017-05" db="UniProtKB">
        <authorList>
            <consortium name="EnsemblMetazoa"/>
        </authorList>
    </citation>
    <scope>IDENTIFICATION</scope>
</reference>
<protein>
    <submittedName>
        <fullName evidence="1">Uncharacterized protein</fullName>
    </submittedName>
</protein>
<name>A0A1X7TT96_AMPQE</name>
<proteinExistence type="predicted"/>
<sequence length="90" mass="10459">MKSFRYITVHFRGKEMNESDNPNDSTVITHSDAATEDYTNDLAEDIRRSNAMFIFKMFEVRKLTITAANNILSNVELLIKDIVMDVQRRT</sequence>
<evidence type="ECO:0000313" key="1">
    <source>
        <dbReference type="EnsemblMetazoa" id="Aqu2.1.18227_001"/>
    </source>
</evidence>
<dbReference type="InParanoid" id="A0A1X7TT96"/>
<accession>A0A1X7TT96</accession>
<dbReference type="EnsemblMetazoa" id="Aqu2.1.18227_001">
    <property type="protein sequence ID" value="Aqu2.1.18227_001"/>
    <property type="gene ID" value="Aqu2.1.18227"/>
</dbReference>
<organism evidence="1">
    <name type="scientific">Amphimedon queenslandica</name>
    <name type="common">Sponge</name>
    <dbReference type="NCBI Taxonomy" id="400682"/>
    <lineage>
        <taxon>Eukaryota</taxon>
        <taxon>Metazoa</taxon>
        <taxon>Porifera</taxon>
        <taxon>Demospongiae</taxon>
        <taxon>Heteroscleromorpha</taxon>
        <taxon>Haplosclerida</taxon>
        <taxon>Niphatidae</taxon>
        <taxon>Amphimedon</taxon>
    </lineage>
</organism>